<protein>
    <recommendedName>
        <fullName evidence="3">RNase H type-1 domain-containing protein</fullName>
    </recommendedName>
</protein>
<dbReference type="AlphaFoldDB" id="A0A5D4TBC0"/>
<proteinExistence type="predicted"/>
<reference evidence="1 2" key="1">
    <citation type="submission" date="2019-08" db="EMBL/GenBank/DDBJ databases">
        <title>Bacillus genomes from the desert of Cuatro Cienegas, Coahuila.</title>
        <authorList>
            <person name="Olmedo-Alvarez G."/>
        </authorList>
    </citation>
    <scope>NUCLEOTIDE SEQUENCE [LARGE SCALE GENOMIC DNA]</scope>
    <source>
        <strain evidence="1 2">CH98b_3T</strain>
    </source>
</reference>
<evidence type="ECO:0000313" key="1">
    <source>
        <dbReference type="EMBL" id="TYS71762.1"/>
    </source>
</evidence>
<sequence>MRYKSNTKRAGAPVDFWKNYRSHLKVPQELKAWILNQYYDKETLCVYCDASLKENYTGMGLACSYVVNGTIIIKQQYNQSSYKEELSSWYAEIKAIIFALNYFERHKAGAAKIIIYTDLIDIERLLGNEAFFRKNVHLKEVREELSQMYKLKKSIYGDNLQVLYLPPDKRKFNPFHRSAHNAARRMIR</sequence>
<dbReference type="EMBL" id="VTET01000005">
    <property type="protein sequence ID" value="TYS71762.1"/>
    <property type="molecule type" value="Genomic_DNA"/>
</dbReference>
<dbReference type="InterPro" id="IPR036397">
    <property type="entry name" value="RNaseH_sf"/>
</dbReference>
<accession>A0A5D4TBC0</accession>
<dbReference type="RefSeq" id="WP_148979418.1">
    <property type="nucleotide sequence ID" value="NZ_JBNILM010000007.1"/>
</dbReference>
<name>A0A5D4TBC0_9BACI</name>
<dbReference type="GO" id="GO:0003676">
    <property type="term" value="F:nucleic acid binding"/>
    <property type="evidence" value="ECO:0007669"/>
    <property type="project" value="InterPro"/>
</dbReference>
<evidence type="ECO:0008006" key="3">
    <source>
        <dbReference type="Google" id="ProtNLM"/>
    </source>
</evidence>
<dbReference type="InterPro" id="IPR012337">
    <property type="entry name" value="RNaseH-like_sf"/>
</dbReference>
<dbReference type="Gene3D" id="3.30.420.10">
    <property type="entry name" value="Ribonuclease H-like superfamily/Ribonuclease H"/>
    <property type="match status" value="1"/>
</dbReference>
<dbReference type="OrthoDB" id="2943605at2"/>
<evidence type="ECO:0000313" key="2">
    <source>
        <dbReference type="Proteomes" id="UP000324517"/>
    </source>
</evidence>
<comment type="caution">
    <text evidence="1">The sequence shown here is derived from an EMBL/GenBank/DDBJ whole genome shotgun (WGS) entry which is preliminary data.</text>
</comment>
<organism evidence="1 2">
    <name type="scientific">Sutcliffiella horikoshii</name>
    <dbReference type="NCBI Taxonomy" id="79883"/>
    <lineage>
        <taxon>Bacteria</taxon>
        <taxon>Bacillati</taxon>
        <taxon>Bacillota</taxon>
        <taxon>Bacilli</taxon>
        <taxon>Bacillales</taxon>
        <taxon>Bacillaceae</taxon>
        <taxon>Sutcliffiella</taxon>
    </lineage>
</organism>
<dbReference type="Proteomes" id="UP000324517">
    <property type="component" value="Unassembled WGS sequence"/>
</dbReference>
<gene>
    <name evidence="1" type="ORF">FZC75_11410</name>
</gene>
<dbReference type="SUPFAM" id="SSF53098">
    <property type="entry name" value="Ribonuclease H-like"/>
    <property type="match status" value="1"/>
</dbReference>